<evidence type="ECO:0000256" key="4">
    <source>
        <dbReference type="PIRSR" id="PIRSR600898-1"/>
    </source>
</evidence>
<dbReference type="InterPro" id="IPR037217">
    <property type="entry name" value="Trp/Indoleamine_2_3_dOase-like"/>
</dbReference>
<evidence type="ECO:0000256" key="1">
    <source>
        <dbReference type="ARBA" id="ARBA00007119"/>
    </source>
</evidence>
<dbReference type="GO" id="GO:0005737">
    <property type="term" value="C:cytoplasm"/>
    <property type="evidence" value="ECO:0007669"/>
    <property type="project" value="TreeGrafter"/>
</dbReference>
<gene>
    <name evidence="6" type="ORF">C8J55DRAFT_487605</name>
</gene>
<feature type="compositionally biased region" description="Basic and acidic residues" evidence="5">
    <location>
        <begin position="152"/>
        <end position="163"/>
    </location>
</feature>
<sequence length="163" mass="18626">MQLYMPRHHRNFFSHLREQSRRRSLRAWVLESMAEVSTQDMGEKEEATLQLLNAYNPTITTLKKFCDAHIVLMARYIIRPAAWDKLRGNSQSLSKGMGMGTSSDSQREDLEETKGKGEMKKMKGKRETKDGNGKKEVLKGTGGTHPARFLKSVRDNTRDAVIQ</sequence>
<evidence type="ECO:0000313" key="6">
    <source>
        <dbReference type="EMBL" id="KAJ4486631.1"/>
    </source>
</evidence>
<dbReference type="EMBL" id="JANVFS010000010">
    <property type="protein sequence ID" value="KAJ4486631.1"/>
    <property type="molecule type" value="Genomic_DNA"/>
</dbReference>
<evidence type="ECO:0000256" key="2">
    <source>
        <dbReference type="ARBA" id="ARBA00022723"/>
    </source>
</evidence>
<evidence type="ECO:0000313" key="7">
    <source>
        <dbReference type="Proteomes" id="UP001150238"/>
    </source>
</evidence>
<feature type="binding site" description="proximal binding residue" evidence="4">
    <location>
        <position position="69"/>
    </location>
    <ligand>
        <name>heme b</name>
        <dbReference type="ChEBI" id="CHEBI:60344"/>
    </ligand>
    <ligandPart>
        <name>Fe</name>
        <dbReference type="ChEBI" id="CHEBI:18248"/>
    </ligandPart>
</feature>
<evidence type="ECO:0000256" key="5">
    <source>
        <dbReference type="SAM" id="MobiDB-lite"/>
    </source>
</evidence>
<dbReference type="GO" id="GO:0033754">
    <property type="term" value="F:indoleamine 2,3-dioxygenase activity"/>
    <property type="evidence" value="ECO:0007669"/>
    <property type="project" value="TreeGrafter"/>
</dbReference>
<dbReference type="GO" id="GO:0019441">
    <property type="term" value="P:L-tryptophan catabolic process to kynurenine"/>
    <property type="evidence" value="ECO:0007669"/>
    <property type="project" value="InterPro"/>
</dbReference>
<keyword evidence="4" id="KW-0349">Heme</keyword>
<name>A0A9W9AMS2_9AGAR</name>
<protein>
    <submittedName>
        <fullName evidence="6">Indoleamine 2,3-dioxygenase</fullName>
    </submittedName>
</protein>
<organism evidence="6 7">
    <name type="scientific">Lentinula lateritia</name>
    <dbReference type="NCBI Taxonomy" id="40482"/>
    <lineage>
        <taxon>Eukaryota</taxon>
        <taxon>Fungi</taxon>
        <taxon>Dikarya</taxon>
        <taxon>Basidiomycota</taxon>
        <taxon>Agaricomycotina</taxon>
        <taxon>Agaricomycetes</taxon>
        <taxon>Agaricomycetidae</taxon>
        <taxon>Agaricales</taxon>
        <taxon>Marasmiineae</taxon>
        <taxon>Omphalotaceae</taxon>
        <taxon>Lentinula</taxon>
    </lineage>
</organism>
<dbReference type="GO" id="GO:0034354">
    <property type="term" value="P:'de novo' NAD+ biosynthetic process from L-tryptophan"/>
    <property type="evidence" value="ECO:0007669"/>
    <property type="project" value="TreeGrafter"/>
</dbReference>
<feature type="compositionally biased region" description="Basic and acidic residues" evidence="5">
    <location>
        <begin position="105"/>
        <end position="138"/>
    </location>
</feature>
<keyword evidence="2 4" id="KW-0479">Metal-binding</keyword>
<dbReference type="Proteomes" id="UP001150238">
    <property type="component" value="Unassembled WGS sequence"/>
</dbReference>
<dbReference type="AlphaFoldDB" id="A0A9W9AMS2"/>
<dbReference type="InterPro" id="IPR000898">
    <property type="entry name" value="Indolamine_dOase"/>
</dbReference>
<feature type="compositionally biased region" description="Polar residues" evidence="5">
    <location>
        <begin position="89"/>
        <end position="104"/>
    </location>
</feature>
<evidence type="ECO:0000256" key="3">
    <source>
        <dbReference type="ARBA" id="ARBA00023004"/>
    </source>
</evidence>
<reference evidence="6" key="2">
    <citation type="journal article" date="2023" name="Proc. Natl. Acad. Sci. U.S.A.">
        <title>A global phylogenomic analysis of the shiitake genus Lentinula.</title>
        <authorList>
            <person name="Sierra-Patev S."/>
            <person name="Min B."/>
            <person name="Naranjo-Ortiz M."/>
            <person name="Looney B."/>
            <person name="Konkel Z."/>
            <person name="Slot J.C."/>
            <person name="Sakamoto Y."/>
            <person name="Steenwyk J.L."/>
            <person name="Rokas A."/>
            <person name="Carro J."/>
            <person name="Camarero S."/>
            <person name="Ferreira P."/>
            <person name="Molpeceres G."/>
            <person name="Ruiz-Duenas F.J."/>
            <person name="Serrano A."/>
            <person name="Henrissat B."/>
            <person name="Drula E."/>
            <person name="Hughes K.W."/>
            <person name="Mata J.L."/>
            <person name="Ishikawa N.K."/>
            <person name="Vargas-Isla R."/>
            <person name="Ushijima S."/>
            <person name="Smith C.A."/>
            <person name="Donoghue J."/>
            <person name="Ahrendt S."/>
            <person name="Andreopoulos W."/>
            <person name="He G."/>
            <person name="LaButti K."/>
            <person name="Lipzen A."/>
            <person name="Ng V."/>
            <person name="Riley R."/>
            <person name="Sandor L."/>
            <person name="Barry K."/>
            <person name="Martinez A.T."/>
            <person name="Xiao Y."/>
            <person name="Gibbons J.G."/>
            <person name="Terashima K."/>
            <person name="Grigoriev I.V."/>
            <person name="Hibbett D."/>
        </authorList>
    </citation>
    <scope>NUCLEOTIDE SEQUENCE</scope>
    <source>
        <strain evidence="6">Sp2 HRB7682 ss15</strain>
    </source>
</reference>
<dbReference type="Gene3D" id="1.20.58.480">
    <property type="match status" value="1"/>
</dbReference>
<dbReference type="SUPFAM" id="SSF140959">
    <property type="entry name" value="Indolic compounds 2,3-dioxygenase-like"/>
    <property type="match status" value="1"/>
</dbReference>
<dbReference type="GO" id="GO:0020037">
    <property type="term" value="F:heme binding"/>
    <property type="evidence" value="ECO:0007669"/>
    <property type="project" value="InterPro"/>
</dbReference>
<comment type="caution">
    <text evidence="6">The sequence shown here is derived from an EMBL/GenBank/DDBJ whole genome shotgun (WGS) entry which is preliminary data.</text>
</comment>
<dbReference type="PANTHER" id="PTHR28657:SF5">
    <property type="entry name" value="INDOLEAMINE 2,3-DIOXYGENASE"/>
    <property type="match status" value="1"/>
</dbReference>
<dbReference type="PANTHER" id="PTHR28657">
    <property type="entry name" value="INDOLEAMINE 2,3-DIOXYGENASE"/>
    <property type="match status" value="1"/>
</dbReference>
<proteinExistence type="inferred from homology"/>
<keyword evidence="3 4" id="KW-0408">Iron</keyword>
<reference evidence="6" key="1">
    <citation type="submission" date="2022-08" db="EMBL/GenBank/DDBJ databases">
        <authorList>
            <consortium name="DOE Joint Genome Institute"/>
            <person name="Min B."/>
            <person name="Riley R."/>
            <person name="Sierra-Patev S."/>
            <person name="Naranjo-Ortiz M."/>
            <person name="Looney B."/>
            <person name="Konkel Z."/>
            <person name="Slot J.C."/>
            <person name="Sakamoto Y."/>
            <person name="Steenwyk J.L."/>
            <person name="Rokas A."/>
            <person name="Carro J."/>
            <person name="Camarero S."/>
            <person name="Ferreira P."/>
            <person name="Molpeceres G."/>
            <person name="Ruiz-Duenas F.J."/>
            <person name="Serrano A."/>
            <person name="Henrissat B."/>
            <person name="Drula E."/>
            <person name="Hughes K.W."/>
            <person name="Mata J.L."/>
            <person name="Ishikawa N.K."/>
            <person name="Vargas-Isla R."/>
            <person name="Ushijima S."/>
            <person name="Smith C.A."/>
            <person name="Ahrendt S."/>
            <person name="Andreopoulos W."/>
            <person name="He G."/>
            <person name="Labutti K."/>
            <person name="Lipzen A."/>
            <person name="Ng V."/>
            <person name="Sandor L."/>
            <person name="Barry K."/>
            <person name="Martinez A.T."/>
            <person name="Xiao Y."/>
            <person name="Gibbons J.G."/>
            <person name="Terashima K."/>
            <person name="Hibbett D.S."/>
            <person name="Grigoriev I.V."/>
        </authorList>
    </citation>
    <scope>NUCLEOTIDE SEQUENCE</scope>
    <source>
        <strain evidence="6">Sp2 HRB7682 ss15</strain>
    </source>
</reference>
<feature type="region of interest" description="Disordered" evidence="5">
    <location>
        <begin position="89"/>
        <end position="163"/>
    </location>
</feature>
<dbReference type="GO" id="GO:0046872">
    <property type="term" value="F:metal ion binding"/>
    <property type="evidence" value="ECO:0007669"/>
    <property type="project" value="UniProtKB-KW"/>
</dbReference>
<accession>A0A9W9AMS2</accession>
<dbReference type="Pfam" id="PF01231">
    <property type="entry name" value="IDO"/>
    <property type="match status" value="1"/>
</dbReference>
<comment type="similarity">
    <text evidence="1">Belongs to the indoleamine 2,3-dioxygenase family.</text>
</comment>